<protein>
    <submittedName>
        <fullName evidence="1">DUF2461 domain-containing protein</fullName>
    </submittedName>
</protein>
<dbReference type="Proteomes" id="UP000807309">
    <property type="component" value="Unassembled WGS sequence"/>
</dbReference>
<gene>
    <name evidence="1" type="ORF">IU470_15185</name>
</gene>
<dbReference type="EMBL" id="JADLRE010000010">
    <property type="protein sequence ID" value="MBF6226442.1"/>
    <property type="molecule type" value="Genomic_DNA"/>
</dbReference>
<organism evidence="1 2">
    <name type="scientific">Nocardia abscessus</name>
    <dbReference type="NCBI Taxonomy" id="120957"/>
    <lineage>
        <taxon>Bacteria</taxon>
        <taxon>Bacillati</taxon>
        <taxon>Actinomycetota</taxon>
        <taxon>Actinomycetes</taxon>
        <taxon>Mycobacteriales</taxon>
        <taxon>Nocardiaceae</taxon>
        <taxon>Nocardia</taxon>
    </lineage>
</organism>
<sequence>MTGFAGFPLAGPDFYEDLEADNSKAFWTAHKQIYDEAVLAPMKALVAELEPDFGPAKIFRPYRDVRFAKDKSPYKTAQGAVVRAAPGAGWYVQINAGGLYVGGGFYQGSPDQLAQLRATIDDDVRGPELAAILAKLATAGFTIGGEKLKTKPKGYDADHPRIDLLRHKSITCGREFGAPAWLETPRAAKEVRAAWETMRPLVEWLAAVVGGTPSR</sequence>
<evidence type="ECO:0000313" key="2">
    <source>
        <dbReference type="Proteomes" id="UP000807309"/>
    </source>
</evidence>
<dbReference type="PIRSF" id="PIRSF028451">
    <property type="entry name" value="UCP028451"/>
    <property type="match status" value="1"/>
</dbReference>
<comment type="caution">
    <text evidence="1">The sequence shown here is derived from an EMBL/GenBank/DDBJ whole genome shotgun (WGS) entry which is preliminary data.</text>
</comment>
<dbReference type="PANTHER" id="PTHR36452">
    <property type="entry name" value="CHROMOSOME 12, WHOLE GENOME SHOTGUN SEQUENCE"/>
    <property type="match status" value="1"/>
</dbReference>
<keyword evidence="2" id="KW-1185">Reference proteome</keyword>
<dbReference type="InterPro" id="IPR015996">
    <property type="entry name" value="UCP028451"/>
</dbReference>
<proteinExistence type="predicted"/>
<dbReference type="PANTHER" id="PTHR36452:SF1">
    <property type="entry name" value="DUF2461 DOMAIN-CONTAINING PROTEIN"/>
    <property type="match status" value="1"/>
</dbReference>
<dbReference type="RefSeq" id="WP_195033552.1">
    <property type="nucleotide sequence ID" value="NZ_JADLRE010000010.1"/>
</dbReference>
<dbReference type="InterPro" id="IPR012808">
    <property type="entry name" value="CHP02453"/>
</dbReference>
<reference evidence="1 2" key="1">
    <citation type="submission" date="2020-10" db="EMBL/GenBank/DDBJ databases">
        <title>Identification of Nocardia species via Next-generation sequencing and recognition of intraspecies genetic diversity.</title>
        <authorList>
            <person name="Li P."/>
            <person name="Li P."/>
            <person name="Lu B."/>
        </authorList>
    </citation>
    <scope>NUCLEOTIDE SEQUENCE [LARGE SCALE GENOMIC DNA]</scope>
    <source>
        <strain evidence="1 2">N-11</strain>
    </source>
</reference>
<dbReference type="Pfam" id="PF09365">
    <property type="entry name" value="DUF2461"/>
    <property type="match status" value="1"/>
</dbReference>
<dbReference type="NCBIfam" id="TIGR02453">
    <property type="entry name" value="TIGR02453 family protein"/>
    <property type="match status" value="1"/>
</dbReference>
<accession>A0ABS0CA80</accession>
<name>A0ABS0CA80_9NOCA</name>
<evidence type="ECO:0000313" key="1">
    <source>
        <dbReference type="EMBL" id="MBF6226442.1"/>
    </source>
</evidence>